<dbReference type="PROSITE" id="PS50088">
    <property type="entry name" value="ANK_REPEAT"/>
    <property type="match status" value="1"/>
</dbReference>
<dbReference type="PANTHER" id="PTHR24180:SF45">
    <property type="entry name" value="POLY [ADP-RIBOSE] POLYMERASE TANKYRASE"/>
    <property type="match status" value="1"/>
</dbReference>
<evidence type="ECO:0000313" key="5">
    <source>
        <dbReference type="EMBL" id="SNR17709.1"/>
    </source>
</evidence>
<feature type="chain" id="PRO_5013280381" evidence="4">
    <location>
        <begin position="23"/>
        <end position="128"/>
    </location>
</feature>
<accession>A0A238UEV8</accession>
<dbReference type="SMART" id="SM00248">
    <property type="entry name" value="ANK"/>
    <property type="match status" value="2"/>
</dbReference>
<gene>
    <name evidence="5" type="ORF">TJEJU_4087</name>
</gene>
<evidence type="ECO:0000313" key="6">
    <source>
        <dbReference type="Proteomes" id="UP000215214"/>
    </source>
</evidence>
<keyword evidence="2 3" id="KW-0040">ANK repeat</keyword>
<dbReference type="InterPro" id="IPR036770">
    <property type="entry name" value="Ankyrin_rpt-contain_sf"/>
</dbReference>
<dbReference type="SUPFAM" id="SSF48403">
    <property type="entry name" value="Ankyrin repeat"/>
    <property type="match status" value="1"/>
</dbReference>
<dbReference type="AlphaFoldDB" id="A0A238UEV8"/>
<evidence type="ECO:0000256" key="4">
    <source>
        <dbReference type="SAM" id="SignalP"/>
    </source>
</evidence>
<reference evidence="5 6" key="1">
    <citation type="submission" date="2017-07" db="EMBL/GenBank/DDBJ databases">
        <authorList>
            <person name="Sun Z.S."/>
            <person name="Albrecht U."/>
            <person name="Echele G."/>
            <person name="Lee C.C."/>
        </authorList>
    </citation>
    <scope>NUCLEOTIDE SEQUENCE [LARGE SCALE GENOMIC DNA]</scope>
    <source>
        <strain evidence="6">type strain: KCTC 22618</strain>
    </source>
</reference>
<dbReference type="InterPro" id="IPR051637">
    <property type="entry name" value="Ank_repeat_dom-contain_49"/>
</dbReference>
<feature type="repeat" description="ANK" evidence="3">
    <location>
        <begin position="69"/>
        <end position="101"/>
    </location>
</feature>
<feature type="signal peptide" evidence="4">
    <location>
        <begin position="1"/>
        <end position="22"/>
    </location>
</feature>
<dbReference type="Gene3D" id="1.25.40.20">
    <property type="entry name" value="Ankyrin repeat-containing domain"/>
    <property type="match status" value="1"/>
</dbReference>
<sequence>MKKIILTIALAFCALSTTTVNATELTDYENITVLAYDDVTTFCKLIKEGNYKAVEAMINSGEDINKKSTGLTPLMFAARYNKAKIAKLLIDNGAKLKARSNRGLTALKWAKLAKANETMKVIENAMKK</sequence>
<keyword evidence="6" id="KW-1185">Reference proteome</keyword>
<dbReference type="KEGG" id="tje:TJEJU_4087"/>
<dbReference type="PANTHER" id="PTHR24180">
    <property type="entry name" value="CYCLIN-DEPENDENT KINASE INHIBITOR 2C-RELATED"/>
    <property type="match status" value="1"/>
</dbReference>
<keyword evidence="1" id="KW-0677">Repeat</keyword>
<dbReference type="EMBL" id="LT899436">
    <property type="protein sequence ID" value="SNR17709.1"/>
    <property type="molecule type" value="Genomic_DNA"/>
</dbReference>
<dbReference type="OrthoDB" id="1374157at2"/>
<dbReference type="InterPro" id="IPR002110">
    <property type="entry name" value="Ankyrin_rpt"/>
</dbReference>
<name>A0A238UEV8_9FLAO</name>
<evidence type="ECO:0000256" key="3">
    <source>
        <dbReference type="PROSITE-ProRule" id="PRU00023"/>
    </source>
</evidence>
<dbReference type="Pfam" id="PF12796">
    <property type="entry name" value="Ank_2"/>
    <property type="match status" value="1"/>
</dbReference>
<organism evidence="5 6">
    <name type="scientific">Tenacibaculum jejuense</name>
    <dbReference type="NCBI Taxonomy" id="584609"/>
    <lineage>
        <taxon>Bacteria</taxon>
        <taxon>Pseudomonadati</taxon>
        <taxon>Bacteroidota</taxon>
        <taxon>Flavobacteriia</taxon>
        <taxon>Flavobacteriales</taxon>
        <taxon>Flavobacteriaceae</taxon>
        <taxon>Tenacibaculum</taxon>
    </lineage>
</organism>
<evidence type="ECO:0000256" key="2">
    <source>
        <dbReference type="ARBA" id="ARBA00023043"/>
    </source>
</evidence>
<dbReference type="Proteomes" id="UP000215214">
    <property type="component" value="Chromosome TJEJU"/>
</dbReference>
<dbReference type="RefSeq" id="WP_095074897.1">
    <property type="nucleotide sequence ID" value="NZ_LT899436.1"/>
</dbReference>
<evidence type="ECO:0000256" key="1">
    <source>
        <dbReference type="ARBA" id="ARBA00022737"/>
    </source>
</evidence>
<protein>
    <submittedName>
        <fullName evidence="5">Ankyrin</fullName>
    </submittedName>
</protein>
<proteinExistence type="predicted"/>
<dbReference type="PROSITE" id="PS50297">
    <property type="entry name" value="ANK_REP_REGION"/>
    <property type="match status" value="1"/>
</dbReference>
<keyword evidence="4" id="KW-0732">Signal</keyword>